<evidence type="ECO:0000313" key="8">
    <source>
        <dbReference type="EMBL" id="RXZ54277.1"/>
    </source>
</evidence>
<accession>A0A4V1QU04</accession>
<dbReference type="SMART" id="SM00893">
    <property type="entry name" value="ETF"/>
    <property type="match status" value="1"/>
</dbReference>
<evidence type="ECO:0000256" key="3">
    <source>
        <dbReference type="ARBA" id="ARBA00016797"/>
    </source>
</evidence>
<comment type="caution">
    <text evidence="8">The sequence shown here is derived from an EMBL/GenBank/DDBJ whole genome shotgun (WGS) entry which is preliminary data.</text>
</comment>
<dbReference type="RefSeq" id="WP_129424490.1">
    <property type="nucleotide sequence ID" value="NZ_SDPW01000001.1"/>
</dbReference>
<dbReference type="OrthoDB" id="9804960at2"/>
<gene>
    <name evidence="8" type="ORF">ET524_07140</name>
</gene>
<sequence>MNIVVCVKQVMDTEALIELDDSGEVITEGRTQIIDPYGEFAVEKAVQLKEQLGGEVTCLCYGDDGCTSAIRHALAMGADKAVLIEDDAWRSVDAAQCAAELAGALKDLSADLIMGGWTSGDTASAQVMGRLSALLDIPLANMVTGLEATADGVKASCEIDDGVEICEYKLPVIIAAQQGLAEPRYPSVRDVMQARRKPIERKAPAGGSQPVLAVAGRDLKGARSGGRIIEGDTVADAVAQAASLLRSEAKVI</sequence>
<proteinExistence type="inferred from homology"/>
<evidence type="ECO:0000256" key="6">
    <source>
        <dbReference type="ARBA" id="ARBA00025649"/>
    </source>
</evidence>
<dbReference type="AlphaFoldDB" id="A0A4V1QU04"/>
<dbReference type="EMBL" id="SDPW01000001">
    <property type="protein sequence ID" value="RXZ54277.1"/>
    <property type="molecule type" value="Genomic_DNA"/>
</dbReference>
<reference evidence="8 9" key="1">
    <citation type="submission" date="2019-01" db="EMBL/GenBank/DDBJ databases">
        <title>Senegalimassilia sp. nov. KGMB04484 isolated human feces.</title>
        <authorList>
            <person name="Han K.-I."/>
            <person name="Kim J.-S."/>
            <person name="Lee K.C."/>
            <person name="Suh M.K."/>
            <person name="Eom M.K."/>
            <person name="Lee J.H."/>
            <person name="Park S.-H."/>
            <person name="Kang S.W."/>
            <person name="Park J.-E."/>
            <person name="Oh B.S."/>
            <person name="Yu S.Y."/>
            <person name="Choi S.-H."/>
            <person name="Lee D.H."/>
            <person name="Yoon H."/>
            <person name="Kim B.-Y."/>
            <person name="Lee J.H."/>
            <person name="Lee J.-S."/>
        </authorList>
    </citation>
    <scope>NUCLEOTIDE SEQUENCE [LARGE SCALE GENOMIC DNA]</scope>
    <source>
        <strain evidence="8 9">KGMB04484</strain>
    </source>
</reference>
<dbReference type="Proteomes" id="UP000293345">
    <property type="component" value="Unassembled WGS sequence"/>
</dbReference>
<dbReference type="InterPro" id="IPR012255">
    <property type="entry name" value="ETF_b"/>
</dbReference>
<dbReference type="InterPro" id="IPR014730">
    <property type="entry name" value="ETF_a/b_N"/>
</dbReference>
<comment type="similarity">
    <text evidence="1">Belongs to the ETF beta-subunit/FixA family.</text>
</comment>
<evidence type="ECO:0000256" key="1">
    <source>
        <dbReference type="ARBA" id="ARBA00007557"/>
    </source>
</evidence>
<dbReference type="InterPro" id="IPR033948">
    <property type="entry name" value="ETF_beta_N"/>
</dbReference>
<dbReference type="PANTHER" id="PTHR21294">
    <property type="entry name" value="ELECTRON TRANSFER FLAVOPROTEIN BETA-SUBUNIT"/>
    <property type="match status" value="1"/>
</dbReference>
<dbReference type="InterPro" id="IPR014729">
    <property type="entry name" value="Rossmann-like_a/b/a_fold"/>
</dbReference>
<keyword evidence="9" id="KW-1185">Reference proteome</keyword>
<organism evidence="8 9">
    <name type="scientific">Senegalimassilia faecalis</name>
    <dbReference type="NCBI Taxonomy" id="2509433"/>
    <lineage>
        <taxon>Bacteria</taxon>
        <taxon>Bacillati</taxon>
        <taxon>Actinomycetota</taxon>
        <taxon>Coriobacteriia</taxon>
        <taxon>Coriobacteriales</taxon>
        <taxon>Coriobacteriaceae</taxon>
        <taxon>Senegalimassilia</taxon>
    </lineage>
</organism>
<dbReference type="PANTHER" id="PTHR21294:SF8">
    <property type="entry name" value="ELECTRON TRANSFER FLAVOPROTEIN SUBUNIT BETA"/>
    <property type="match status" value="1"/>
</dbReference>
<feature type="domain" description="Electron transfer flavoprotein alpha/beta-subunit N-terminal" evidence="7">
    <location>
        <begin position="22"/>
        <end position="210"/>
    </location>
</feature>
<comment type="subunit">
    <text evidence="2">Heterodimer of an alpha and a beta subunit.</text>
</comment>
<comment type="function">
    <text evidence="6">The electron transfer flavoprotein serves as a specific electron acceptor for other dehydrogenases. It transfers the electrons to the main respiratory chain via ETF-ubiquinone oxidoreductase (ETF dehydrogenase).</text>
</comment>
<evidence type="ECO:0000256" key="4">
    <source>
        <dbReference type="ARBA" id="ARBA00022448"/>
    </source>
</evidence>
<protein>
    <recommendedName>
        <fullName evidence="3">Electron transfer flavoprotein subunit beta</fullName>
    </recommendedName>
</protein>
<evidence type="ECO:0000313" key="9">
    <source>
        <dbReference type="Proteomes" id="UP000293345"/>
    </source>
</evidence>
<dbReference type="SUPFAM" id="SSF52402">
    <property type="entry name" value="Adenine nucleotide alpha hydrolases-like"/>
    <property type="match status" value="1"/>
</dbReference>
<dbReference type="Gene3D" id="3.40.50.620">
    <property type="entry name" value="HUPs"/>
    <property type="match status" value="1"/>
</dbReference>
<keyword evidence="4" id="KW-0813">Transport</keyword>
<evidence type="ECO:0000256" key="5">
    <source>
        <dbReference type="ARBA" id="ARBA00022982"/>
    </source>
</evidence>
<dbReference type="CDD" id="cd01714">
    <property type="entry name" value="ETF_beta"/>
    <property type="match status" value="1"/>
</dbReference>
<dbReference type="Pfam" id="PF01012">
    <property type="entry name" value="ETF"/>
    <property type="match status" value="1"/>
</dbReference>
<name>A0A4V1QU04_9ACTN</name>
<evidence type="ECO:0000259" key="7">
    <source>
        <dbReference type="SMART" id="SM00893"/>
    </source>
</evidence>
<keyword evidence="5" id="KW-0249">Electron transport</keyword>
<dbReference type="PIRSF" id="PIRSF000090">
    <property type="entry name" value="Beta-ETF"/>
    <property type="match status" value="1"/>
</dbReference>
<evidence type="ECO:0000256" key="2">
    <source>
        <dbReference type="ARBA" id="ARBA00011355"/>
    </source>
</evidence>
<dbReference type="GO" id="GO:0009055">
    <property type="term" value="F:electron transfer activity"/>
    <property type="evidence" value="ECO:0007669"/>
    <property type="project" value="InterPro"/>
</dbReference>